<dbReference type="RefSeq" id="WP_179913466.1">
    <property type="nucleotide sequence ID" value="NZ_JACBYE010000023.1"/>
</dbReference>
<dbReference type="EMBL" id="JACBYE010000023">
    <property type="protein sequence ID" value="NYS93945.1"/>
    <property type="molecule type" value="Genomic_DNA"/>
</dbReference>
<feature type="transmembrane region" description="Helical" evidence="5">
    <location>
        <begin position="56"/>
        <end position="74"/>
    </location>
</feature>
<organism evidence="7 8">
    <name type="scientific">Sanguibacter inulinus</name>
    <dbReference type="NCBI Taxonomy" id="60922"/>
    <lineage>
        <taxon>Bacteria</taxon>
        <taxon>Bacillati</taxon>
        <taxon>Actinomycetota</taxon>
        <taxon>Actinomycetes</taxon>
        <taxon>Micrococcales</taxon>
        <taxon>Sanguibacteraceae</taxon>
        <taxon>Sanguibacter</taxon>
    </lineage>
</organism>
<feature type="transmembrane region" description="Helical" evidence="5">
    <location>
        <begin position="21"/>
        <end position="44"/>
    </location>
</feature>
<dbReference type="Proteomes" id="UP000561011">
    <property type="component" value="Unassembled WGS sequence"/>
</dbReference>
<comment type="caution">
    <text evidence="7">The sequence shown here is derived from an EMBL/GenBank/DDBJ whole genome shotgun (WGS) entry which is preliminary data.</text>
</comment>
<evidence type="ECO:0000256" key="4">
    <source>
        <dbReference type="ARBA" id="ARBA00023136"/>
    </source>
</evidence>
<feature type="domain" description="ABC-2 type transporter transmembrane" evidence="6">
    <location>
        <begin position="13"/>
        <end position="206"/>
    </location>
</feature>
<accession>A0A853ETM4</accession>
<dbReference type="InterPro" id="IPR013525">
    <property type="entry name" value="ABC2_TM"/>
</dbReference>
<evidence type="ECO:0000256" key="1">
    <source>
        <dbReference type="ARBA" id="ARBA00004141"/>
    </source>
</evidence>
<reference evidence="7 8" key="1">
    <citation type="submission" date="2020-07" db="EMBL/GenBank/DDBJ databases">
        <title>MOT database genomes.</title>
        <authorList>
            <person name="Joseph S."/>
            <person name="Aduse-Opoku J."/>
            <person name="Hashim A."/>
            <person name="Wade W."/>
            <person name="Curtis M."/>
        </authorList>
    </citation>
    <scope>NUCLEOTIDE SEQUENCE [LARGE SCALE GENOMIC DNA]</scope>
    <source>
        <strain evidence="7 8">DSM 100099</strain>
    </source>
</reference>
<feature type="transmembrane region" description="Helical" evidence="5">
    <location>
        <begin position="94"/>
        <end position="118"/>
    </location>
</feature>
<evidence type="ECO:0000313" key="8">
    <source>
        <dbReference type="Proteomes" id="UP000561011"/>
    </source>
</evidence>
<protein>
    <submittedName>
        <fullName evidence="7">ABC transporter permease</fullName>
    </submittedName>
</protein>
<evidence type="ECO:0000313" key="7">
    <source>
        <dbReference type="EMBL" id="NYS93945.1"/>
    </source>
</evidence>
<dbReference type="GO" id="GO:0016020">
    <property type="term" value="C:membrane"/>
    <property type="evidence" value="ECO:0007669"/>
    <property type="project" value="UniProtKB-SubCell"/>
</dbReference>
<feature type="transmembrane region" description="Helical" evidence="5">
    <location>
        <begin position="130"/>
        <end position="154"/>
    </location>
</feature>
<comment type="subcellular location">
    <subcellularLocation>
        <location evidence="1">Membrane</location>
        <topology evidence="1">Multi-pass membrane protein</topology>
    </subcellularLocation>
</comment>
<name>A0A853ETM4_9MICO</name>
<dbReference type="GO" id="GO:0140359">
    <property type="term" value="F:ABC-type transporter activity"/>
    <property type="evidence" value="ECO:0007669"/>
    <property type="project" value="InterPro"/>
</dbReference>
<feature type="transmembrane region" description="Helical" evidence="5">
    <location>
        <begin position="215"/>
        <end position="236"/>
    </location>
</feature>
<evidence type="ECO:0000256" key="3">
    <source>
        <dbReference type="ARBA" id="ARBA00022989"/>
    </source>
</evidence>
<evidence type="ECO:0000259" key="6">
    <source>
        <dbReference type="Pfam" id="PF01061"/>
    </source>
</evidence>
<proteinExistence type="predicted"/>
<keyword evidence="2 5" id="KW-0812">Transmembrane</keyword>
<gene>
    <name evidence="7" type="ORF">HZZ10_10495</name>
</gene>
<sequence length="252" mass="26594">MSRDAALMVGFHSRQMLRNSFFVQLIVVTPVSFVAVKALVAYGLGAPLGDQVWFEAGAAGMWSLTTMSAGMIGFQRFQGTLPLLAVSPHGAARIFVPLVASTACSGLLCFPVAVLAVLVCGGQVGWSTSLLMLVSVVLFAVGCVAAALTIAVFFVLTRHAIVYEALLVIPVWMVSGIVTSLDSSPVYLRWLSVLSPLTGPVATVRALLDDADPSLVWLGLSACATVSWLLVARLGFRDALDRARSRGTLALL</sequence>
<dbReference type="Pfam" id="PF01061">
    <property type="entry name" value="ABC2_membrane"/>
    <property type="match status" value="1"/>
</dbReference>
<keyword evidence="4 5" id="KW-0472">Membrane</keyword>
<keyword evidence="3 5" id="KW-1133">Transmembrane helix</keyword>
<dbReference type="AlphaFoldDB" id="A0A853ETM4"/>
<evidence type="ECO:0000256" key="5">
    <source>
        <dbReference type="SAM" id="Phobius"/>
    </source>
</evidence>
<feature type="transmembrane region" description="Helical" evidence="5">
    <location>
        <begin position="161"/>
        <end position="181"/>
    </location>
</feature>
<keyword evidence="8" id="KW-1185">Reference proteome</keyword>
<evidence type="ECO:0000256" key="2">
    <source>
        <dbReference type="ARBA" id="ARBA00022692"/>
    </source>
</evidence>